<evidence type="ECO:0000256" key="1">
    <source>
        <dbReference type="SAM" id="MobiDB-lite"/>
    </source>
</evidence>
<name>A0A6J3MI22_9PEZI</name>
<dbReference type="PROSITE" id="PS51397">
    <property type="entry name" value="WLM"/>
    <property type="match status" value="1"/>
</dbReference>
<feature type="compositionally biased region" description="Polar residues" evidence="1">
    <location>
        <begin position="10"/>
        <end position="20"/>
    </location>
</feature>
<feature type="region of interest" description="Disordered" evidence="1">
    <location>
        <begin position="253"/>
        <end position="284"/>
    </location>
</feature>
<dbReference type="PANTHER" id="PTHR47795:SF1">
    <property type="entry name" value="DNA-DEPENDENT METALLOPROTEASE WSS1 HOMOLOG 2"/>
    <property type="match status" value="1"/>
</dbReference>
<dbReference type="InterPro" id="IPR013536">
    <property type="entry name" value="WLM_dom"/>
</dbReference>
<dbReference type="AlphaFoldDB" id="A0A6J3MI22"/>
<proteinExistence type="predicted"/>
<feature type="region of interest" description="Disordered" evidence="1">
    <location>
        <begin position="322"/>
        <end position="354"/>
    </location>
</feature>
<evidence type="ECO:0000313" key="3">
    <source>
        <dbReference type="Proteomes" id="UP000504637"/>
    </source>
</evidence>
<feature type="region of interest" description="Disordered" evidence="1">
    <location>
        <begin position="1"/>
        <end position="20"/>
    </location>
</feature>
<evidence type="ECO:0000313" key="4">
    <source>
        <dbReference type="RefSeq" id="XP_033464601.1"/>
    </source>
</evidence>
<feature type="compositionally biased region" description="Gly residues" evidence="1">
    <location>
        <begin position="256"/>
        <end position="265"/>
    </location>
</feature>
<protein>
    <submittedName>
        <fullName evidence="4">WLM-domain-containing protein</fullName>
    </submittedName>
</protein>
<evidence type="ECO:0000259" key="2">
    <source>
        <dbReference type="PROSITE" id="PS51397"/>
    </source>
</evidence>
<dbReference type="GO" id="GO:0070628">
    <property type="term" value="F:proteasome binding"/>
    <property type="evidence" value="ECO:0007669"/>
    <property type="project" value="TreeGrafter"/>
</dbReference>
<feature type="domain" description="WLM" evidence="2">
    <location>
        <begin position="120"/>
        <end position="327"/>
    </location>
</feature>
<keyword evidence="3" id="KW-1185">Reference proteome</keyword>
<reference evidence="4" key="1">
    <citation type="submission" date="2020-01" db="EMBL/GenBank/DDBJ databases">
        <authorList>
            <consortium name="DOE Joint Genome Institute"/>
            <person name="Haridas S."/>
            <person name="Albert R."/>
            <person name="Binder M."/>
            <person name="Bloem J."/>
            <person name="Labutti K."/>
            <person name="Salamov A."/>
            <person name="Andreopoulos B."/>
            <person name="Baker S.E."/>
            <person name="Barry K."/>
            <person name="Bills G."/>
            <person name="Bluhm B.H."/>
            <person name="Cannon C."/>
            <person name="Castanera R."/>
            <person name="Culley D.E."/>
            <person name="Daum C."/>
            <person name="Ezra D."/>
            <person name="Gonzalez J.B."/>
            <person name="Henrissat B."/>
            <person name="Kuo A."/>
            <person name="Liang C."/>
            <person name="Lipzen A."/>
            <person name="Lutzoni F."/>
            <person name="Magnuson J."/>
            <person name="Mondo S."/>
            <person name="Nolan M."/>
            <person name="Ohm R."/>
            <person name="Pangilinan J."/>
            <person name="Park H.-J."/>
            <person name="Ramirez L."/>
            <person name="Alfaro M."/>
            <person name="Sun H."/>
            <person name="Tritt A."/>
            <person name="Yoshinaga Y."/>
            <person name="Zwiers L.-H."/>
            <person name="Turgeon B.G."/>
            <person name="Goodwin S.B."/>
            <person name="Spatafora J.W."/>
            <person name="Crous P.W."/>
            <person name="Grigoriev I.V."/>
        </authorList>
    </citation>
    <scope>NUCLEOTIDE SEQUENCE</scope>
    <source>
        <strain evidence="4">CBS 342.82</strain>
    </source>
</reference>
<dbReference type="Proteomes" id="UP000504637">
    <property type="component" value="Unplaced"/>
</dbReference>
<reference evidence="4" key="3">
    <citation type="submission" date="2025-08" db="UniProtKB">
        <authorList>
            <consortium name="RefSeq"/>
        </authorList>
    </citation>
    <scope>IDENTIFICATION</scope>
    <source>
        <strain evidence="4">CBS 342.82</strain>
    </source>
</reference>
<organism evidence="4">
    <name type="scientific">Dissoconium aciculare CBS 342.82</name>
    <dbReference type="NCBI Taxonomy" id="1314786"/>
    <lineage>
        <taxon>Eukaryota</taxon>
        <taxon>Fungi</taxon>
        <taxon>Dikarya</taxon>
        <taxon>Ascomycota</taxon>
        <taxon>Pezizomycotina</taxon>
        <taxon>Dothideomycetes</taxon>
        <taxon>Dothideomycetidae</taxon>
        <taxon>Mycosphaerellales</taxon>
        <taxon>Dissoconiaceae</taxon>
        <taxon>Dissoconium</taxon>
    </lineage>
</organism>
<reference evidence="4" key="2">
    <citation type="submission" date="2020-04" db="EMBL/GenBank/DDBJ databases">
        <authorList>
            <consortium name="NCBI Genome Project"/>
        </authorList>
    </citation>
    <scope>NUCLEOTIDE SEQUENCE</scope>
    <source>
        <strain evidence="4">CBS 342.82</strain>
    </source>
</reference>
<dbReference type="RefSeq" id="XP_033464601.1">
    <property type="nucleotide sequence ID" value="XM_033606195.1"/>
</dbReference>
<gene>
    <name evidence="4" type="ORF">K489DRAFT_386108</name>
</gene>
<dbReference type="PANTHER" id="PTHR47795">
    <property type="entry name" value="UBIQUITIN AND WLM DOMAIN-CONTAINING METALLOPROTEASE SPCC1442.07C"/>
    <property type="match status" value="1"/>
</dbReference>
<dbReference type="Pfam" id="PF08325">
    <property type="entry name" value="WLM"/>
    <property type="match status" value="1"/>
</dbReference>
<sequence length="354" mass="38742">MSHLNDHSAPRSSNDYSSTPYDATVQDLSDLVAEDLHIPAANQKFLITPKTGLLKPPFTNPTLLLSSLLGKKVVLMGATTTEVAELADVARDRHARMAQRRAAQAAGRKITATKHRDVKKIQEEATYTFHTIRPLPYLPDPSKSQRFLERLAQDAGIRASMRRHQFRVGLLTEMDPAAHTTHESRTLGLNRNRGEVIELRLRTDAGDGYRDYKIIRKTLCHELAHNVWGPHDRNFWNLCRQIEDEVERNDWRRGGHAVGGGGGGLEEFYNPADPGVEDEEADHGGWEGGEYVLGGGGGGGDIAATGPADATLSRREIMARAAEARMGKQREAVAKATKSEPDPSGTSEGGGTSK</sequence>
<dbReference type="OrthoDB" id="49605at2759"/>
<accession>A0A6J3MI22</accession>
<feature type="compositionally biased region" description="Basic and acidic residues" evidence="1">
    <location>
        <begin position="322"/>
        <end position="341"/>
    </location>
</feature>
<dbReference type="GeneID" id="54363995"/>